<dbReference type="KEGG" id="nsy:104226057"/>
<proteinExistence type="inferred from homology"/>
<dbReference type="GO" id="GO:0005576">
    <property type="term" value="C:extracellular region"/>
    <property type="evidence" value="ECO:0007669"/>
    <property type="project" value="TreeGrafter"/>
</dbReference>
<dbReference type="InterPro" id="IPR051708">
    <property type="entry name" value="Plant_Aspart_Prot_A1"/>
</dbReference>
<evidence type="ECO:0000256" key="1">
    <source>
        <dbReference type="ARBA" id="ARBA00007447"/>
    </source>
</evidence>
<protein>
    <submittedName>
        <fullName evidence="6">Probable aspartic protease At2g35615</fullName>
    </submittedName>
</protein>
<dbReference type="AlphaFoldDB" id="A0A1U7WPQ9"/>
<evidence type="ECO:0000256" key="2">
    <source>
        <dbReference type="ARBA" id="ARBA00022670"/>
    </source>
</evidence>
<organism evidence="5 6">
    <name type="scientific">Nicotiana sylvestris</name>
    <name type="common">Wood tobacco</name>
    <name type="synonym">South American tobacco</name>
    <dbReference type="NCBI Taxonomy" id="4096"/>
    <lineage>
        <taxon>Eukaryota</taxon>
        <taxon>Viridiplantae</taxon>
        <taxon>Streptophyta</taxon>
        <taxon>Embryophyta</taxon>
        <taxon>Tracheophyta</taxon>
        <taxon>Spermatophyta</taxon>
        <taxon>Magnoliopsida</taxon>
        <taxon>eudicotyledons</taxon>
        <taxon>Gunneridae</taxon>
        <taxon>Pentapetalae</taxon>
        <taxon>asterids</taxon>
        <taxon>lamiids</taxon>
        <taxon>Solanales</taxon>
        <taxon>Solanaceae</taxon>
        <taxon>Nicotianoideae</taxon>
        <taxon>Nicotianeae</taxon>
        <taxon>Nicotiana</taxon>
    </lineage>
</organism>
<keyword evidence="3" id="KW-0378">Hydrolase</keyword>
<reference evidence="5" key="1">
    <citation type="journal article" date="2013" name="Genome Biol.">
        <title>Reference genomes and transcriptomes of Nicotiana sylvestris and Nicotiana tomentosiformis.</title>
        <authorList>
            <person name="Sierro N."/>
            <person name="Battey J.N."/>
            <person name="Ouadi S."/>
            <person name="Bovet L."/>
            <person name="Goepfert S."/>
            <person name="Bakaher N."/>
            <person name="Peitsch M.C."/>
            <person name="Ivanov N.V."/>
        </authorList>
    </citation>
    <scope>NUCLEOTIDE SEQUENCE [LARGE SCALE GENOMIC DNA]</scope>
</reference>
<comment type="similarity">
    <text evidence="1">Belongs to the peptidase A1 family.</text>
</comment>
<evidence type="ECO:0000259" key="4">
    <source>
        <dbReference type="Pfam" id="PF14543"/>
    </source>
</evidence>
<dbReference type="OrthoDB" id="1741242at2759"/>
<evidence type="ECO:0000313" key="6">
    <source>
        <dbReference type="RefSeq" id="XP_009776240.1"/>
    </source>
</evidence>
<dbReference type="InterPro" id="IPR032861">
    <property type="entry name" value="TAXi_N"/>
</dbReference>
<dbReference type="PANTHER" id="PTHR47967:SF74">
    <property type="entry name" value="ASPARTIC PROTEINASE CDR1-LIKE"/>
    <property type="match status" value="1"/>
</dbReference>
<accession>A0A1U7WPQ9</accession>
<dbReference type="InterPro" id="IPR021109">
    <property type="entry name" value="Peptidase_aspartic_dom_sf"/>
</dbReference>
<dbReference type="RefSeq" id="XP_009776240.1">
    <property type="nucleotide sequence ID" value="XM_009777938.1"/>
</dbReference>
<reference evidence="6" key="2">
    <citation type="submission" date="2025-08" db="UniProtKB">
        <authorList>
            <consortium name="RefSeq"/>
        </authorList>
    </citation>
    <scope>IDENTIFICATION</scope>
    <source>
        <tissue evidence="6">Leaf</tissue>
    </source>
</reference>
<dbReference type="SUPFAM" id="SSF50630">
    <property type="entry name" value="Acid proteases"/>
    <property type="match status" value="1"/>
</dbReference>
<dbReference type="Gene3D" id="2.40.70.10">
    <property type="entry name" value="Acid Proteases"/>
    <property type="match status" value="2"/>
</dbReference>
<dbReference type="Proteomes" id="UP000189701">
    <property type="component" value="Unplaced"/>
</dbReference>
<name>A0A1U7WPQ9_NICSY</name>
<dbReference type="PANTHER" id="PTHR47967">
    <property type="entry name" value="OS07G0603500 PROTEIN-RELATED"/>
    <property type="match status" value="1"/>
</dbReference>
<dbReference type="Pfam" id="PF14543">
    <property type="entry name" value="TAXi_N"/>
    <property type="match status" value="1"/>
</dbReference>
<dbReference type="eggNOG" id="KOG1339">
    <property type="taxonomic scope" value="Eukaryota"/>
</dbReference>
<evidence type="ECO:0000256" key="3">
    <source>
        <dbReference type="ARBA" id="ARBA00022801"/>
    </source>
</evidence>
<dbReference type="GO" id="GO:0006508">
    <property type="term" value="P:proteolysis"/>
    <property type="evidence" value="ECO:0007669"/>
    <property type="project" value="UniProtKB-KW"/>
</dbReference>
<dbReference type="STRING" id="4096.A0A1U7WPQ9"/>
<gene>
    <name evidence="6" type="primary">LOC104226057</name>
</gene>
<feature type="domain" description="Xylanase inhibitor N-terminal" evidence="4">
    <location>
        <begin position="36"/>
        <end position="128"/>
    </location>
</feature>
<evidence type="ECO:0000313" key="5">
    <source>
        <dbReference type="Proteomes" id="UP000189701"/>
    </source>
</evidence>
<sequence length="209" mass="23551">MVLLQLTEDMTLNRKVWWLRIKINAFRIAANELYFETYVASSYSFVDGATETITFYYENREEISFPSIVFGCGHRSKSIPVNPMMSAVIGLGASHASLVSQLSPTFGQKISYYFVPRAQLDIPSKLTFDDNAWGLGSVFTPLVVKPNFVYYFLTLLGIPVGEQKLDLVVNPSTVFQEGNIVIDSETTYSFLPSLLYNQLETLAREAVEK</sequence>
<dbReference type="GeneID" id="104226057"/>
<keyword evidence="2 6" id="KW-0645">Protease</keyword>
<dbReference type="GO" id="GO:0008233">
    <property type="term" value="F:peptidase activity"/>
    <property type="evidence" value="ECO:0007669"/>
    <property type="project" value="UniProtKB-KW"/>
</dbReference>
<keyword evidence="5" id="KW-1185">Reference proteome</keyword>